<proteinExistence type="predicted"/>
<protein>
    <recommendedName>
        <fullName evidence="1">HipA-like kinase domain-containing protein</fullName>
    </recommendedName>
</protein>
<name>A0A3G7U998_9PSED</name>
<dbReference type="Proteomes" id="UP000268696">
    <property type="component" value="Chromosome"/>
</dbReference>
<dbReference type="Pfam" id="PF20613">
    <property type="entry name" value="HipA_2"/>
    <property type="match status" value="1"/>
</dbReference>
<gene>
    <name evidence="2" type="ORF">C4K03_3772</name>
</gene>
<organism evidence="2 3">
    <name type="scientific">Pseudomonas synxantha</name>
    <dbReference type="NCBI Taxonomy" id="47883"/>
    <lineage>
        <taxon>Bacteria</taxon>
        <taxon>Pseudomonadati</taxon>
        <taxon>Pseudomonadota</taxon>
        <taxon>Gammaproteobacteria</taxon>
        <taxon>Pseudomonadales</taxon>
        <taxon>Pseudomonadaceae</taxon>
        <taxon>Pseudomonas</taxon>
    </lineage>
</organism>
<dbReference type="EMBL" id="CP027754">
    <property type="protein sequence ID" value="AZE55925.1"/>
    <property type="molecule type" value="Genomic_DNA"/>
</dbReference>
<feature type="domain" description="HipA-like kinase" evidence="1">
    <location>
        <begin position="8"/>
        <end position="245"/>
    </location>
</feature>
<reference evidence="2 3" key="1">
    <citation type="submission" date="2018-03" db="EMBL/GenBank/DDBJ databases">
        <title>Diversity of phytobeneficial traits revealed by whole-genome analysis of worldwide-isolated phenazine-producing Pseudomonas spp.</title>
        <authorList>
            <person name="Biessy A."/>
            <person name="Novinscak A."/>
            <person name="Blom J."/>
            <person name="Leger G."/>
            <person name="Thomashow L.S."/>
            <person name="Cazorla F.M."/>
            <person name="Josic D."/>
            <person name="Filion M."/>
        </authorList>
    </citation>
    <scope>NUCLEOTIDE SEQUENCE [LARGE SCALE GENOMIC DNA]</scope>
    <source>
        <strain evidence="2 3">30B</strain>
    </source>
</reference>
<dbReference type="AlphaFoldDB" id="A0A3G7U998"/>
<accession>A0A3G7U998</accession>
<sequence length="247" mass="28111">MPESIRAVEIVRQSHQGYSIKPFIIRADDGYSYFVKGLDKSGGPALISEVLGAELGKKLGLPIPQWRFMNVPADLIGFSAMPNVSDLGGGLAFASRAVENASDFTITDLNSTPAELMRRVLLFDWWVQNGDRCLGQKGGNVNLIRDARGELAVIDHNLAFHKGFDAQDFLDRHVFRERGRDFRDYVVRQEYTQILAEALAEWDTIADLLPEEWVYRDRDFIDLTEPTLADRLKILEMFMEERFWGPL</sequence>
<evidence type="ECO:0000313" key="3">
    <source>
        <dbReference type="Proteomes" id="UP000268696"/>
    </source>
</evidence>
<evidence type="ECO:0000259" key="1">
    <source>
        <dbReference type="Pfam" id="PF20613"/>
    </source>
</evidence>
<dbReference type="InterPro" id="IPR046748">
    <property type="entry name" value="HipA_2"/>
</dbReference>
<evidence type="ECO:0000313" key="2">
    <source>
        <dbReference type="EMBL" id="AZE55925.1"/>
    </source>
</evidence>
<dbReference type="RefSeq" id="WP_124378393.1">
    <property type="nucleotide sequence ID" value="NZ_CP027754.1"/>
</dbReference>